<organism evidence="2 3">
    <name type="scientific">Cryptococcus amylolentus CBS 6273</name>
    <dbReference type="NCBI Taxonomy" id="1296118"/>
    <lineage>
        <taxon>Eukaryota</taxon>
        <taxon>Fungi</taxon>
        <taxon>Dikarya</taxon>
        <taxon>Basidiomycota</taxon>
        <taxon>Agaricomycotina</taxon>
        <taxon>Tremellomycetes</taxon>
        <taxon>Tremellales</taxon>
        <taxon>Cryptococcaceae</taxon>
        <taxon>Cryptococcus</taxon>
    </lineage>
</organism>
<dbReference type="Proteomes" id="UP000095149">
    <property type="component" value="Unassembled WGS sequence"/>
</dbReference>
<accession>A0A1E3KDN2</accession>
<proteinExistence type="predicted"/>
<evidence type="ECO:0000313" key="2">
    <source>
        <dbReference type="EMBL" id="ODO10402.1"/>
    </source>
</evidence>
<dbReference type="AlphaFoldDB" id="A0A1E3KDN2"/>
<evidence type="ECO:0000313" key="3">
    <source>
        <dbReference type="Proteomes" id="UP000095149"/>
    </source>
</evidence>
<protein>
    <submittedName>
        <fullName evidence="2">Uncharacterized protein</fullName>
    </submittedName>
</protein>
<dbReference type="EMBL" id="MEKH01000002">
    <property type="protein sequence ID" value="ODO10402.1"/>
    <property type="molecule type" value="Genomic_DNA"/>
</dbReference>
<sequence length="264" mass="30468">MPSHPAPPASSTGRSPPFRNWIPGQCTRLFASRRFYQLWRRREKAGTPEPPEDNSFWVKSGGNWETDIYTPNQRRRLQNSSNKEKTVKEVLGIDPKLSSLDLLVNFFQEDDVHVQMFLPNHAGVTHETLSSIIRHWLYSHKGPTKRSRKSILKELGVIRRNLESAGGLFGSGAGYDREVQFMKDNKLCTKYIKDISDAEATAEEICPHFKDWDVILRDVRPLDATLRNQSQRNQNVMQEHLDMYVVLLEEIDQQVEGRKFGVYA</sequence>
<reference evidence="2 3" key="1">
    <citation type="submission" date="2016-06" db="EMBL/GenBank/DDBJ databases">
        <title>Evolution of pathogenesis and genome organization in the Tremellales.</title>
        <authorList>
            <person name="Cuomo C."/>
            <person name="Litvintseva A."/>
            <person name="Heitman J."/>
            <person name="Chen Y."/>
            <person name="Sun S."/>
            <person name="Springer D."/>
            <person name="Dromer F."/>
            <person name="Young S."/>
            <person name="Zeng Q."/>
            <person name="Chapman S."/>
            <person name="Gujja S."/>
            <person name="Saif S."/>
            <person name="Birren B."/>
        </authorList>
    </citation>
    <scope>NUCLEOTIDE SEQUENCE [LARGE SCALE GENOMIC DNA]</scope>
    <source>
        <strain evidence="2 3">CBS 6273</strain>
    </source>
</reference>
<name>A0A1E3KDN2_9TREE</name>
<evidence type="ECO:0000256" key="1">
    <source>
        <dbReference type="SAM" id="MobiDB-lite"/>
    </source>
</evidence>
<gene>
    <name evidence="2" type="ORF">I350_00997</name>
</gene>
<feature type="region of interest" description="Disordered" evidence="1">
    <location>
        <begin position="1"/>
        <end position="20"/>
    </location>
</feature>
<comment type="caution">
    <text evidence="2">The sequence shown here is derived from an EMBL/GenBank/DDBJ whole genome shotgun (WGS) entry which is preliminary data.</text>
</comment>